<feature type="domain" description="TRUD" evidence="4">
    <location>
        <begin position="381"/>
        <end position="641"/>
    </location>
</feature>
<dbReference type="STRING" id="1220924.W2SBS4"/>
<dbReference type="GeneID" id="19967680"/>
<dbReference type="InterPro" id="IPR011760">
    <property type="entry name" value="PsdUridine_synth_TruD_insert"/>
</dbReference>
<name>W2SBS4_CYPE1</name>
<dbReference type="GO" id="GO:0009982">
    <property type="term" value="F:pseudouridine synthase activity"/>
    <property type="evidence" value="ECO:0007669"/>
    <property type="project" value="EnsemblFungi"/>
</dbReference>
<dbReference type="FunCoup" id="W2SBS4">
    <property type="interactions" value="1149"/>
</dbReference>
<dbReference type="PIRSF" id="PIRSF037016">
    <property type="entry name" value="Pseudouridin_synth_euk_prd"/>
    <property type="match status" value="1"/>
</dbReference>
<accession>W2SBS4</accession>
<comment type="similarity">
    <text evidence="1">Belongs to the pseudouridine synthase TruD family.</text>
</comment>
<dbReference type="OrthoDB" id="447290at2759"/>
<evidence type="ECO:0000259" key="4">
    <source>
        <dbReference type="PROSITE" id="PS50984"/>
    </source>
</evidence>
<organism evidence="5 6">
    <name type="scientific">Cyphellophora europaea (strain CBS 101466)</name>
    <name type="common">Phialophora europaea</name>
    <dbReference type="NCBI Taxonomy" id="1220924"/>
    <lineage>
        <taxon>Eukaryota</taxon>
        <taxon>Fungi</taxon>
        <taxon>Dikarya</taxon>
        <taxon>Ascomycota</taxon>
        <taxon>Pezizomycotina</taxon>
        <taxon>Eurotiomycetes</taxon>
        <taxon>Chaetothyriomycetidae</taxon>
        <taxon>Chaetothyriales</taxon>
        <taxon>Cyphellophoraceae</taxon>
        <taxon>Cyphellophora</taxon>
    </lineage>
</organism>
<feature type="compositionally biased region" description="Polar residues" evidence="3">
    <location>
        <begin position="110"/>
        <end position="134"/>
    </location>
</feature>
<gene>
    <name evidence="5" type="ORF">HMPREF1541_00341</name>
</gene>
<protein>
    <recommendedName>
        <fullName evidence="4">TRUD domain-containing protein</fullName>
    </recommendedName>
</protein>
<reference evidence="5 6" key="1">
    <citation type="submission" date="2013-03" db="EMBL/GenBank/DDBJ databases">
        <title>The Genome Sequence of Phialophora europaea CBS 101466.</title>
        <authorList>
            <consortium name="The Broad Institute Genomics Platform"/>
            <person name="Cuomo C."/>
            <person name="de Hoog S."/>
            <person name="Gorbushina A."/>
            <person name="Walker B."/>
            <person name="Young S.K."/>
            <person name="Zeng Q."/>
            <person name="Gargeya S."/>
            <person name="Fitzgerald M."/>
            <person name="Haas B."/>
            <person name="Abouelleil A."/>
            <person name="Allen A.W."/>
            <person name="Alvarado L."/>
            <person name="Arachchi H.M."/>
            <person name="Berlin A.M."/>
            <person name="Chapman S.B."/>
            <person name="Gainer-Dewar J."/>
            <person name="Goldberg J."/>
            <person name="Griggs A."/>
            <person name="Gujja S."/>
            <person name="Hansen M."/>
            <person name="Howarth C."/>
            <person name="Imamovic A."/>
            <person name="Ireland A."/>
            <person name="Larimer J."/>
            <person name="McCowan C."/>
            <person name="Murphy C."/>
            <person name="Pearson M."/>
            <person name="Poon T.W."/>
            <person name="Priest M."/>
            <person name="Roberts A."/>
            <person name="Saif S."/>
            <person name="Shea T."/>
            <person name="Sisk P."/>
            <person name="Sykes S."/>
            <person name="Wortman J."/>
            <person name="Nusbaum C."/>
            <person name="Birren B."/>
        </authorList>
    </citation>
    <scope>NUCLEOTIDE SEQUENCE [LARGE SCALE GENOMIC DNA]</scope>
    <source>
        <strain evidence="5 6">CBS 101466</strain>
    </source>
</reference>
<dbReference type="HOGENOM" id="CLU_005281_0_0_1"/>
<feature type="compositionally biased region" description="Basic and acidic residues" evidence="3">
    <location>
        <begin position="1"/>
        <end position="11"/>
    </location>
</feature>
<evidence type="ECO:0000256" key="3">
    <source>
        <dbReference type="SAM" id="MobiDB-lite"/>
    </source>
</evidence>
<proteinExistence type="inferred from homology"/>
<dbReference type="NCBIfam" id="TIGR00094">
    <property type="entry name" value="tRNA_TruD_broad"/>
    <property type="match status" value="1"/>
</dbReference>
<evidence type="ECO:0000256" key="2">
    <source>
        <dbReference type="ARBA" id="ARBA00023235"/>
    </source>
</evidence>
<dbReference type="EMBL" id="KB822711">
    <property type="protein sequence ID" value="ETN46157.1"/>
    <property type="molecule type" value="Genomic_DNA"/>
</dbReference>
<dbReference type="VEuPathDB" id="FungiDB:HMPREF1541_00341"/>
<dbReference type="Pfam" id="PF01142">
    <property type="entry name" value="TruD"/>
    <property type="match status" value="1"/>
</dbReference>
<dbReference type="GO" id="GO:1990481">
    <property type="term" value="P:mRNA pseudouridine synthesis"/>
    <property type="evidence" value="ECO:0007669"/>
    <property type="project" value="EnsemblFungi"/>
</dbReference>
<sequence length="729" mass="81317">MEQSVADERPAKRLKTSELLATDEAAQNGTSPIEHGANSSPEEKTINTREAVERKEQLVGITAFINPQQQALAGIYKKRYTDFLVNEILPNGQVLHLKSTTVTKKIADSAKQQTGQGPNTQEARQNGDSAQISDAQGEEKSNVKQEQSSEISEEDRAKLVEYLGETAVAEILALFAAITTHPKKRARDHPFVKTSFTSDRTVRTEIHQAIRRIFHSRIDSSTNNEGILVLSAANPNFRNNHQSRVGKLSWIERGGEHCHFTLYKEMKDTMESISFLAYLMKKNARDFQIAGTKDRRAATVQRVSVWRVEAERVAALNRNQTMRNATLGDFEYRTSGLQLGDLSGNEFVVTLRDCRFIDGSNDTEAIRSSLQASLANARTDGFLNYYGLQRFGTFAVRSDVIGLQLLKGDFEGACNSILDYPTSALNEDDSTVGRDDRDRARAIKIFKETNSIRDSLAVMPKRLSAETAVIRALGRKGNDFLGALMTLQRNMRQMYVHAYQSLVWNTAATNRWRLWGNRVIEGDLVLVKEHNDKDADGAAADEGVDADGEVVIHAEGEDRAKGEESFDRARALTQTEAESGKYSIFDLVLPLPGFDVIYPQNESGGDYYKEIMGKDGLDPFDMRRGQKDFSLSGSYRKIVARIGADFDVQAHRYTQDDEQFVLTDREALMGKRTDEKRPEVEDGVPAAEEQKTAAVLKFQLGTSQYATMVLRELSSGGLEEYKPGFSGGR</sequence>
<dbReference type="GO" id="GO:0031120">
    <property type="term" value="P:snRNA pseudouridine synthesis"/>
    <property type="evidence" value="ECO:0007669"/>
    <property type="project" value="EnsemblFungi"/>
</dbReference>
<dbReference type="InParanoid" id="W2SBS4"/>
<dbReference type="PANTHER" id="PTHR13326:SF21">
    <property type="entry name" value="PSEUDOURIDYLATE SYNTHASE PUS7L"/>
    <property type="match status" value="1"/>
</dbReference>
<evidence type="ECO:0000256" key="1">
    <source>
        <dbReference type="ARBA" id="ARBA00007953"/>
    </source>
</evidence>
<dbReference type="InterPro" id="IPR001656">
    <property type="entry name" value="PsdUridine_synth_TruD"/>
</dbReference>
<dbReference type="GO" id="GO:0005737">
    <property type="term" value="C:cytoplasm"/>
    <property type="evidence" value="ECO:0007669"/>
    <property type="project" value="EnsemblFungi"/>
</dbReference>
<dbReference type="GO" id="GO:0000455">
    <property type="term" value="P:enzyme-directed rRNA pseudouridine synthesis"/>
    <property type="evidence" value="ECO:0007669"/>
    <property type="project" value="EnsemblFungi"/>
</dbReference>
<dbReference type="InterPro" id="IPR020103">
    <property type="entry name" value="PsdUridine_synth_cat_dom_sf"/>
</dbReference>
<evidence type="ECO:0000313" key="6">
    <source>
        <dbReference type="Proteomes" id="UP000030752"/>
    </source>
</evidence>
<dbReference type="CDD" id="cd02576">
    <property type="entry name" value="PseudoU_synth_ScPUS7"/>
    <property type="match status" value="1"/>
</dbReference>
<dbReference type="GO" id="GO:0031429">
    <property type="term" value="C:box H/ACA snoRNP complex"/>
    <property type="evidence" value="ECO:0007669"/>
    <property type="project" value="EnsemblFungi"/>
</dbReference>
<dbReference type="eggNOG" id="KOG2339">
    <property type="taxonomic scope" value="Eukaryota"/>
</dbReference>
<feature type="region of interest" description="Disordered" evidence="3">
    <location>
        <begin position="109"/>
        <end position="152"/>
    </location>
</feature>
<dbReference type="PROSITE" id="PS50984">
    <property type="entry name" value="TRUD"/>
    <property type="match status" value="1"/>
</dbReference>
<keyword evidence="6" id="KW-1185">Reference proteome</keyword>
<dbReference type="GO" id="GO:0003723">
    <property type="term" value="F:RNA binding"/>
    <property type="evidence" value="ECO:0007669"/>
    <property type="project" value="InterPro"/>
</dbReference>
<dbReference type="PANTHER" id="PTHR13326">
    <property type="entry name" value="TRNA PSEUDOURIDINE SYNTHASE D"/>
    <property type="match status" value="1"/>
</dbReference>
<feature type="region of interest" description="Disordered" evidence="3">
    <location>
        <begin position="1"/>
        <end position="46"/>
    </location>
</feature>
<evidence type="ECO:0000313" key="5">
    <source>
        <dbReference type="EMBL" id="ETN46157.1"/>
    </source>
</evidence>
<keyword evidence="2" id="KW-0413">Isomerase</keyword>
<dbReference type="GO" id="GO:0031119">
    <property type="term" value="P:tRNA pseudouridine synthesis"/>
    <property type="evidence" value="ECO:0007669"/>
    <property type="project" value="EnsemblFungi"/>
</dbReference>
<dbReference type="Gene3D" id="3.30.2350.20">
    <property type="entry name" value="TruD, catalytic domain"/>
    <property type="match status" value="2"/>
</dbReference>
<dbReference type="Proteomes" id="UP000030752">
    <property type="component" value="Unassembled WGS sequence"/>
</dbReference>
<dbReference type="RefSeq" id="XP_008710869.1">
    <property type="nucleotide sequence ID" value="XM_008712647.1"/>
</dbReference>
<dbReference type="AlphaFoldDB" id="W2SBS4"/>
<dbReference type="InterPro" id="IPR042214">
    <property type="entry name" value="TruD_catalytic"/>
</dbReference>
<dbReference type="SUPFAM" id="SSF55120">
    <property type="entry name" value="Pseudouridine synthase"/>
    <property type="match status" value="1"/>
</dbReference>